<organism evidence="1">
    <name type="scientific">uncultured Solirubrobacteraceae bacterium</name>
    <dbReference type="NCBI Taxonomy" id="1162706"/>
    <lineage>
        <taxon>Bacteria</taxon>
        <taxon>Bacillati</taxon>
        <taxon>Actinomycetota</taxon>
        <taxon>Thermoleophilia</taxon>
        <taxon>Solirubrobacterales</taxon>
        <taxon>Solirubrobacteraceae</taxon>
        <taxon>environmental samples</taxon>
    </lineage>
</organism>
<dbReference type="Gene3D" id="3.40.50.410">
    <property type="entry name" value="von Willebrand factor, type A domain"/>
    <property type="match status" value="1"/>
</dbReference>
<dbReference type="PANTHER" id="PTHR35023:SF1">
    <property type="entry name" value="MG-PROTOPORPHYRIN IX CHELATASE"/>
    <property type="match status" value="1"/>
</dbReference>
<proteinExistence type="predicted"/>
<dbReference type="AlphaFoldDB" id="A0A6J4SAN5"/>
<dbReference type="SUPFAM" id="SSF53300">
    <property type="entry name" value="vWA-like"/>
    <property type="match status" value="1"/>
</dbReference>
<protein>
    <submittedName>
        <fullName evidence="1">ChlI component of cobalt chelatase involved in B12 biosynthesis / ChlD component of cobalt chelatase involved in B12 biosynthesis</fullName>
    </submittedName>
</protein>
<dbReference type="PANTHER" id="PTHR35023">
    <property type="entry name" value="CHELATASE-RELATED"/>
    <property type="match status" value="1"/>
</dbReference>
<accession>A0A6J4SAN5</accession>
<dbReference type="InterPro" id="IPR036465">
    <property type="entry name" value="vWFA_dom_sf"/>
</dbReference>
<gene>
    <name evidence="1" type="ORF">AVDCRST_MAG67-1479</name>
</gene>
<reference evidence="1" key="1">
    <citation type="submission" date="2020-02" db="EMBL/GenBank/DDBJ databases">
        <authorList>
            <person name="Meier V. D."/>
        </authorList>
    </citation>
    <scope>NUCLEOTIDE SEQUENCE</scope>
    <source>
        <strain evidence="1">AVDCRST_MAG67</strain>
    </source>
</reference>
<evidence type="ECO:0000313" key="1">
    <source>
        <dbReference type="EMBL" id="CAA9493821.1"/>
    </source>
</evidence>
<feature type="non-terminal residue" evidence="1">
    <location>
        <position position="1"/>
    </location>
</feature>
<dbReference type="EMBL" id="CADCVQ010000068">
    <property type="protein sequence ID" value="CAA9493821.1"/>
    <property type="molecule type" value="Genomic_DNA"/>
</dbReference>
<name>A0A6J4SAN5_9ACTN</name>
<sequence length="120" mass="12204">HVVHVPGAPLEHAAAAVLALRTGGRTPLAAGLDSASELIRRGRARDPRRRAIAVVLTDGRAPAATGAAARLGRTADAVHIVDTEEGAVRLGLARDLAVAAGATLIPLPAIRRPSVGRRAA</sequence>
<dbReference type="InterPro" id="IPR052989">
    <property type="entry name" value="Mg-chelatase_DI-like"/>
</dbReference>